<keyword evidence="2" id="KW-1185">Reference proteome</keyword>
<dbReference type="PANTHER" id="PTHR40267:SF1">
    <property type="entry name" value="BLR3294 PROTEIN"/>
    <property type="match status" value="1"/>
</dbReference>
<gene>
    <name evidence="1" type="ORF">OEZ71_07165</name>
</gene>
<sequence length="248" mass="26102">MKLPFEIDVGMGARAALGLVVLPADETLETEMRFLVPEPDVALYHTRIVMPPEVTTETLASMADALPAAVAMLPERPLDVVGYGCTSGATVIGPEGVRNRVRQVHPEAEVTDPISATLAACQALGVRRLGFVTPYVESVSAAMRALLVANGLEITAFASFEEGDDRVVARISPESILASIETVAGQAECDAVFVSCTNLRVAGIAAEAERRIGRPVISSNLALAWHMRALAGLQIGVAPGISLFSRGL</sequence>
<evidence type="ECO:0000313" key="2">
    <source>
        <dbReference type="Proteomes" id="UP001652564"/>
    </source>
</evidence>
<reference evidence="1 2" key="1">
    <citation type="submission" date="2022-10" db="EMBL/GenBank/DDBJ databases">
        <title>Defluviimonas sp. nov., isolated from ocean surface sediments.</title>
        <authorList>
            <person name="He W."/>
            <person name="Wang L."/>
            <person name="Zhang D.-F."/>
        </authorList>
    </citation>
    <scope>NUCLEOTIDE SEQUENCE [LARGE SCALE GENOMIC DNA]</scope>
    <source>
        <strain evidence="1 2">WL0050</strain>
    </source>
</reference>
<name>A0ABT2ZM26_9RHOB</name>
<dbReference type="Pfam" id="PF17645">
    <property type="entry name" value="Amdase"/>
    <property type="match status" value="1"/>
</dbReference>
<organism evidence="1 2">
    <name type="scientific">Albidovulum litorale</name>
    <dbReference type="NCBI Taxonomy" id="2984134"/>
    <lineage>
        <taxon>Bacteria</taxon>
        <taxon>Pseudomonadati</taxon>
        <taxon>Pseudomonadota</taxon>
        <taxon>Alphaproteobacteria</taxon>
        <taxon>Rhodobacterales</taxon>
        <taxon>Paracoccaceae</taxon>
        <taxon>Albidovulum</taxon>
    </lineage>
</organism>
<dbReference type="PIRSF" id="PIRSF015736">
    <property type="entry name" value="MI"/>
    <property type="match status" value="1"/>
</dbReference>
<dbReference type="RefSeq" id="WP_263739270.1">
    <property type="nucleotide sequence ID" value="NZ_JAOWKZ010000002.1"/>
</dbReference>
<dbReference type="Proteomes" id="UP001652564">
    <property type="component" value="Unassembled WGS sequence"/>
</dbReference>
<dbReference type="PANTHER" id="PTHR40267">
    <property type="entry name" value="BLR3294 PROTEIN"/>
    <property type="match status" value="1"/>
</dbReference>
<proteinExistence type="predicted"/>
<dbReference type="EMBL" id="JAOWKZ010000002">
    <property type="protein sequence ID" value="MCV2872073.1"/>
    <property type="molecule type" value="Genomic_DNA"/>
</dbReference>
<accession>A0ABT2ZM26</accession>
<dbReference type="Gene3D" id="3.40.50.12500">
    <property type="match status" value="1"/>
</dbReference>
<comment type="caution">
    <text evidence="1">The sequence shown here is derived from an EMBL/GenBank/DDBJ whole genome shotgun (WGS) entry which is preliminary data.</text>
</comment>
<protein>
    <submittedName>
        <fullName evidence="1">Asp/Glu racemase</fullName>
    </submittedName>
</protein>
<evidence type="ECO:0000313" key="1">
    <source>
        <dbReference type="EMBL" id="MCV2872073.1"/>
    </source>
</evidence>
<dbReference type="InterPro" id="IPR026286">
    <property type="entry name" value="MaiA/AMDase"/>
</dbReference>
<dbReference type="InterPro" id="IPR053714">
    <property type="entry name" value="Iso_Racemase_Enz_sf"/>
</dbReference>